<comment type="caution">
    <text evidence="2">The sequence shown here is derived from an EMBL/GenBank/DDBJ whole genome shotgun (WGS) entry which is preliminary data.</text>
</comment>
<evidence type="ECO:0000313" key="3">
    <source>
        <dbReference type="Proteomes" id="UP001066276"/>
    </source>
</evidence>
<evidence type="ECO:0000313" key="2">
    <source>
        <dbReference type="EMBL" id="KAJ1213594.1"/>
    </source>
</evidence>
<feature type="compositionally biased region" description="Basic and acidic residues" evidence="1">
    <location>
        <begin position="150"/>
        <end position="165"/>
    </location>
</feature>
<protein>
    <submittedName>
        <fullName evidence="2">Uncharacterized protein</fullName>
    </submittedName>
</protein>
<dbReference type="Proteomes" id="UP001066276">
    <property type="component" value="Chromosome 1_1"/>
</dbReference>
<keyword evidence="3" id="KW-1185">Reference proteome</keyword>
<feature type="region of interest" description="Disordered" evidence="1">
    <location>
        <begin position="132"/>
        <end position="220"/>
    </location>
</feature>
<dbReference type="EMBL" id="JANPWB010000001">
    <property type="protein sequence ID" value="KAJ1213594.1"/>
    <property type="molecule type" value="Genomic_DNA"/>
</dbReference>
<accession>A0AAV7WNN9</accession>
<proteinExistence type="predicted"/>
<feature type="compositionally biased region" description="Basic residues" evidence="1">
    <location>
        <begin position="166"/>
        <end position="175"/>
    </location>
</feature>
<dbReference type="AlphaFoldDB" id="A0AAV7WNN9"/>
<name>A0AAV7WNN9_PLEWA</name>
<sequence length="220" mass="23763">MLGVREPLHTGSHRVSLRSHRFTGLTQFLLAKSGPPAAAHALSAAHRLLENSTGIGEHGGLRRSRSVLERFLFRFLGAWQVAVGERAAAASTQMCAPQLVRPEAVWRTAGAVWWHRAALELHRTRKSVARIPLRGNSGSGSCRTGGAATEKLRLGEQPKENPEKGARKKTVRQRGRGGVFPAPPLPLTRVEGTVQSPQDNLVAITEEKGDKGGSAKKKKS</sequence>
<evidence type="ECO:0000256" key="1">
    <source>
        <dbReference type="SAM" id="MobiDB-lite"/>
    </source>
</evidence>
<gene>
    <name evidence="2" type="ORF">NDU88_001228</name>
</gene>
<organism evidence="2 3">
    <name type="scientific">Pleurodeles waltl</name>
    <name type="common">Iberian ribbed newt</name>
    <dbReference type="NCBI Taxonomy" id="8319"/>
    <lineage>
        <taxon>Eukaryota</taxon>
        <taxon>Metazoa</taxon>
        <taxon>Chordata</taxon>
        <taxon>Craniata</taxon>
        <taxon>Vertebrata</taxon>
        <taxon>Euteleostomi</taxon>
        <taxon>Amphibia</taxon>
        <taxon>Batrachia</taxon>
        <taxon>Caudata</taxon>
        <taxon>Salamandroidea</taxon>
        <taxon>Salamandridae</taxon>
        <taxon>Pleurodelinae</taxon>
        <taxon>Pleurodeles</taxon>
    </lineage>
</organism>
<reference evidence="2" key="1">
    <citation type="journal article" date="2022" name="bioRxiv">
        <title>Sequencing and chromosome-scale assembly of the giantPleurodeles waltlgenome.</title>
        <authorList>
            <person name="Brown T."/>
            <person name="Elewa A."/>
            <person name="Iarovenko S."/>
            <person name="Subramanian E."/>
            <person name="Araus A.J."/>
            <person name="Petzold A."/>
            <person name="Susuki M."/>
            <person name="Suzuki K.-i.T."/>
            <person name="Hayashi T."/>
            <person name="Toyoda A."/>
            <person name="Oliveira C."/>
            <person name="Osipova E."/>
            <person name="Leigh N.D."/>
            <person name="Simon A."/>
            <person name="Yun M.H."/>
        </authorList>
    </citation>
    <scope>NUCLEOTIDE SEQUENCE</scope>
    <source>
        <strain evidence="2">20211129_DDA</strain>
        <tissue evidence="2">Liver</tissue>
    </source>
</reference>